<dbReference type="InterPro" id="IPR029045">
    <property type="entry name" value="ClpP/crotonase-like_dom_sf"/>
</dbReference>
<feature type="region of interest" description="Disordered" evidence="1">
    <location>
        <begin position="700"/>
        <end position="741"/>
    </location>
</feature>
<dbReference type="SUPFAM" id="SSF52096">
    <property type="entry name" value="ClpP/crotonase"/>
    <property type="match status" value="1"/>
</dbReference>
<proteinExistence type="predicted"/>
<dbReference type="Gene3D" id="3.90.226.10">
    <property type="entry name" value="2-enoyl-CoA Hydratase, Chain A, domain 1"/>
    <property type="match status" value="1"/>
</dbReference>
<gene>
    <name evidence="3" type="ORF">Daesc_007077</name>
</gene>
<dbReference type="AlphaFoldDB" id="A0AAX6MJ90"/>
<sequence length="761" mass="82232">MKSSAVTALASASLASCSRIACRDTNTTTSATATATASPTEPCAIVSASWAAQISATPTPTVEASIAYECLNSVPINKDAALKFINELEPYVEWQSDTAFKKNPPADYFYPPTDLWATIADVKAGITADKYPNEYSWQSDLYNRLFGPAHDGHFVVYPDALSSAVEWQRPFALVSISEEGPDGSAPVIKVYDDVVSGAKPVSAVKLINGVDAATYVEDWINLASGNQDVDAAYNSMFFEKAFVAENKNQGYFQSGGRVRYIYPGNITSFTFENGTVLDLPNVARLKNSWAGVIDGPSFFKTFCSGATLKAQATSTTSATTLSATATPAATSAVPVIGYPDPVIISGDSSISGYFIDQPGFEDVAVLVMLSFSPEDPVEFQRVAQDFYAASVEAGKKKLVVDVQANGGGYIFLGYDGFRQLFPDIVQEGLGRWRQHPGFAALSKVFSDISADFDPNTAPAEIINAYESVFNWRYDLNITNGNFTSYEDKFAPQEFGGDTYTDLMQWNFDDPLSTINDTFGFGTDITGYRSRQNFTRPFGGPENIVLLLDGYCASTCTLFAEFLRSNAGVKSIAMGGRPTKKGLIQGVGGVKGSQSYGFEDVYSQAVTARKYTNDSAVIETLDKYTTYVIERSTAASLNVKDQILRGNLEDGIPAQFVVEESDCRLWWTAPMVTDITEQWKAAATAAFKGGKCAYGAIDPSTNGTTAKRTTTTTTTSTHAPPSFGKPRFTVPTKVGTKVPPKKRDVGQKSAVFMANQFMKVVD</sequence>
<evidence type="ECO:0000313" key="3">
    <source>
        <dbReference type="EMBL" id="KAK6952536.1"/>
    </source>
</evidence>
<dbReference type="InterPro" id="IPR052766">
    <property type="entry name" value="S41A_metabolite_peptidase"/>
</dbReference>
<protein>
    <recommendedName>
        <fullName evidence="2">CPAF-like PDZ domain-containing protein</fullName>
    </recommendedName>
</protein>
<feature type="compositionally biased region" description="Low complexity" evidence="1">
    <location>
        <begin position="728"/>
        <end position="737"/>
    </location>
</feature>
<organism evidence="3 4">
    <name type="scientific">Daldinia eschscholtzii</name>
    <dbReference type="NCBI Taxonomy" id="292717"/>
    <lineage>
        <taxon>Eukaryota</taxon>
        <taxon>Fungi</taxon>
        <taxon>Dikarya</taxon>
        <taxon>Ascomycota</taxon>
        <taxon>Pezizomycotina</taxon>
        <taxon>Sordariomycetes</taxon>
        <taxon>Xylariomycetidae</taxon>
        <taxon>Xylariales</taxon>
        <taxon>Hypoxylaceae</taxon>
        <taxon>Daldinia</taxon>
    </lineage>
</organism>
<dbReference type="Proteomes" id="UP001369815">
    <property type="component" value="Unassembled WGS sequence"/>
</dbReference>
<feature type="compositionally biased region" description="Low complexity" evidence="1">
    <location>
        <begin position="700"/>
        <end position="716"/>
    </location>
</feature>
<evidence type="ECO:0000259" key="2">
    <source>
        <dbReference type="Pfam" id="PF23658"/>
    </source>
</evidence>
<keyword evidence="4" id="KW-1185">Reference proteome</keyword>
<reference evidence="3 4" key="1">
    <citation type="journal article" date="2024" name="Front Chem Biol">
        <title>Unveiling the potential of Daldinia eschscholtzii MFLUCC 19-0629 through bioactivity and bioinformatics studies for enhanced sustainable agriculture production.</title>
        <authorList>
            <person name="Brooks S."/>
            <person name="Weaver J.A."/>
            <person name="Klomchit A."/>
            <person name="Alharthi S.A."/>
            <person name="Onlamun T."/>
            <person name="Nurani R."/>
            <person name="Vong T.K."/>
            <person name="Alberti F."/>
            <person name="Greco C."/>
        </authorList>
    </citation>
    <scope>NUCLEOTIDE SEQUENCE [LARGE SCALE GENOMIC DNA]</scope>
    <source>
        <strain evidence="3">MFLUCC 19-0629</strain>
    </source>
</reference>
<dbReference type="Pfam" id="PF23658">
    <property type="entry name" value="PDZ_CPAF_rel"/>
    <property type="match status" value="1"/>
</dbReference>
<dbReference type="EMBL" id="JBANMG010000006">
    <property type="protein sequence ID" value="KAK6952536.1"/>
    <property type="molecule type" value="Genomic_DNA"/>
</dbReference>
<dbReference type="PROSITE" id="PS51257">
    <property type="entry name" value="PROKAR_LIPOPROTEIN"/>
    <property type="match status" value="1"/>
</dbReference>
<name>A0AAX6MJ90_9PEZI</name>
<dbReference type="PANTHER" id="PTHR37049:SF4">
    <property type="entry name" value="RHODANESE DOMAIN-CONTAINING PROTEIN"/>
    <property type="match status" value="1"/>
</dbReference>
<evidence type="ECO:0000256" key="1">
    <source>
        <dbReference type="SAM" id="MobiDB-lite"/>
    </source>
</evidence>
<dbReference type="PANTHER" id="PTHR37049">
    <property type="entry name" value="PEPTIDASE S41 FAMILY PROTEIN"/>
    <property type="match status" value="1"/>
</dbReference>
<accession>A0AAX6MJ90</accession>
<comment type="caution">
    <text evidence="3">The sequence shown here is derived from an EMBL/GenBank/DDBJ whole genome shotgun (WGS) entry which is preliminary data.</text>
</comment>
<dbReference type="InterPro" id="IPR056186">
    <property type="entry name" value="PDZ_CPAF-rel"/>
</dbReference>
<feature type="domain" description="CPAF-like PDZ" evidence="2">
    <location>
        <begin position="166"/>
        <end position="288"/>
    </location>
</feature>
<evidence type="ECO:0000313" key="4">
    <source>
        <dbReference type="Proteomes" id="UP001369815"/>
    </source>
</evidence>